<feature type="transmembrane region" description="Helical" evidence="2">
    <location>
        <begin position="12"/>
        <end position="33"/>
    </location>
</feature>
<evidence type="ECO:0000256" key="2">
    <source>
        <dbReference type="SAM" id="Phobius"/>
    </source>
</evidence>
<dbReference type="KEGG" id="fer:FNB15_14535"/>
<keyword evidence="1" id="KW-0175">Coiled coil</keyword>
<name>A0A516H3R5_9PROT</name>
<dbReference type="AlphaFoldDB" id="A0A516H3R5"/>
<keyword evidence="2" id="KW-0812">Transmembrane</keyword>
<sequence length="188" mass="21189">MFSFFNFDMISLTYVLVLSANLALILLIGNLTYERARDAWNSVSGRANTLQSSLTDLQTSADVADRQSVEADQNIDAALKKLAAIEDELEQLKKRHEDEPLPFVYRVTPTENFDPGGTIWEFLVQHDEGLQETDAHHPARQWTGGRYYLIQGATQKAAQRQLERHVPESAGFRITLLRNHETGFAKAG</sequence>
<gene>
    <name evidence="3" type="ORF">FNB15_14535</name>
</gene>
<evidence type="ECO:0000256" key="1">
    <source>
        <dbReference type="SAM" id="Coils"/>
    </source>
</evidence>
<feature type="coiled-coil region" evidence="1">
    <location>
        <begin position="68"/>
        <end position="99"/>
    </location>
</feature>
<evidence type="ECO:0000313" key="3">
    <source>
        <dbReference type="EMBL" id="QDO98416.1"/>
    </source>
</evidence>
<dbReference type="Proteomes" id="UP000317496">
    <property type="component" value="Chromosome"/>
</dbReference>
<proteinExistence type="predicted"/>
<keyword evidence="2" id="KW-1133">Transmembrane helix</keyword>
<reference evidence="3 4" key="1">
    <citation type="submission" date="2019-07" db="EMBL/GenBank/DDBJ databases">
        <title>Genome sequencing for Ferrovibrio sp. K5.</title>
        <authorList>
            <person name="Park S.-J."/>
        </authorList>
    </citation>
    <scope>NUCLEOTIDE SEQUENCE [LARGE SCALE GENOMIC DNA]</scope>
    <source>
        <strain evidence="3 4">K5</strain>
    </source>
</reference>
<dbReference type="OrthoDB" id="7301287at2"/>
<dbReference type="EMBL" id="CP041636">
    <property type="protein sequence ID" value="QDO98416.1"/>
    <property type="molecule type" value="Genomic_DNA"/>
</dbReference>
<keyword evidence="2" id="KW-0472">Membrane</keyword>
<dbReference type="RefSeq" id="WP_144069397.1">
    <property type="nucleotide sequence ID" value="NZ_CP041636.1"/>
</dbReference>
<protein>
    <submittedName>
        <fullName evidence="3">Uncharacterized protein</fullName>
    </submittedName>
</protein>
<keyword evidence="4" id="KW-1185">Reference proteome</keyword>
<accession>A0A516H3R5</accession>
<organism evidence="3 4">
    <name type="scientific">Ferrovibrio terrae</name>
    <dbReference type="NCBI Taxonomy" id="2594003"/>
    <lineage>
        <taxon>Bacteria</taxon>
        <taxon>Pseudomonadati</taxon>
        <taxon>Pseudomonadota</taxon>
        <taxon>Alphaproteobacteria</taxon>
        <taxon>Rhodospirillales</taxon>
        <taxon>Rhodospirillaceae</taxon>
        <taxon>Ferrovibrio</taxon>
    </lineage>
</organism>
<evidence type="ECO:0000313" key="4">
    <source>
        <dbReference type="Proteomes" id="UP000317496"/>
    </source>
</evidence>